<organism evidence="2 3">
    <name type="scientific">Salix purpurea</name>
    <name type="common">Purple osier willow</name>
    <dbReference type="NCBI Taxonomy" id="77065"/>
    <lineage>
        <taxon>Eukaryota</taxon>
        <taxon>Viridiplantae</taxon>
        <taxon>Streptophyta</taxon>
        <taxon>Embryophyta</taxon>
        <taxon>Tracheophyta</taxon>
        <taxon>Spermatophyta</taxon>
        <taxon>Magnoliopsida</taxon>
        <taxon>eudicotyledons</taxon>
        <taxon>Gunneridae</taxon>
        <taxon>Pentapetalae</taxon>
        <taxon>rosids</taxon>
        <taxon>fabids</taxon>
        <taxon>Malpighiales</taxon>
        <taxon>Salicaceae</taxon>
        <taxon>Saliceae</taxon>
        <taxon>Salix</taxon>
    </lineage>
</organism>
<dbReference type="OrthoDB" id="548214at2759"/>
<evidence type="ECO:0000313" key="3">
    <source>
        <dbReference type="Proteomes" id="UP001151532"/>
    </source>
</evidence>
<comment type="caution">
    <text evidence="2">The sequence shown here is derived from an EMBL/GenBank/DDBJ whole genome shotgun (WGS) entry which is preliminary data.</text>
</comment>
<proteinExistence type="inferred from homology"/>
<dbReference type="GO" id="GO:0030031">
    <property type="term" value="P:cell projection assembly"/>
    <property type="evidence" value="ECO:0007669"/>
    <property type="project" value="TreeGrafter"/>
</dbReference>
<dbReference type="InterPro" id="IPR019137">
    <property type="entry name" value="Nck-associated_protein-1"/>
</dbReference>
<dbReference type="Proteomes" id="UP001151532">
    <property type="component" value="Chromosome 15Z"/>
</dbReference>
<dbReference type="GO" id="GO:0016477">
    <property type="term" value="P:cell migration"/>
    <property type="evidence" value="ECO:0007669"/>
    <property type="project" value="TreeGrafter"/>
</dbReference>
<dbReference type="EMBL" id="JAPFFK010000006">
    <property type="protein sequence ID" value="KAJ6761156.1"/>
    <property type="molecule type" value="Genomic_DNA"/>
</dbReference>
<name>A0A9Q1A7W7_SALPP</name>
<dbReference type="PANTHER" id="PTHR12093:SF10">
    <property type="entry name" value="MEMBRANE-ASSOCIATED PROTEIN HEM"/>
    <property type="match status" value="1"/>
</dbReference>
<evidence type="ECO:0000256" key="1">
    <source>
        <dbReference type="ARBA" id="ARBA00037947"/>
    </source>
</evidence>
<evidence type="ECO:0000313" key="2">
    <source>
        <dbReference type="EMBL" id="KAJ6761156.1"/>
    </source>
</evidence>
<dbReference type="PANTHER" id="PTHR12093">
    <property type="entry name" value="NCK-ASSOCIATED PROTEIN 1"/>
    <property type="match status" value="1"/>
</dbReference>
<gene>
    <name evidence="2" type="ORF">OIU79_025896</name>
</gene>
<dbReference type="GO" id="GO:0031209">
    <property type="term" value="C:SCAR complex"/>
    <property type="evidence" value="ECO:0007669"/>
    <property type="project" value="TreeGrafter"/>
</dbReference>
<keyword evidence="3" id="KW-1185">Reference proteome</keyword>
<sequence>MKIGRDAILYVESLIESIIGGLEGLINILDSEGGFGALETQLLPEQPALYLNGASRVSIPTSKSPKGGVGFPLPGHESYPENNSAIKMLEAAMQRLTNLFSVLNDMEPICVLNHVFVLSEYMREGILGNFRRRLLAVLKADNDLQRPSVLESLIHRHLNIDLCALFTCLKNQQSSLLGQPLKLCASGTWKTLSRMYQVLESFLPQSTNALKARGLQVDILQSQSLISENCRVSHKSFVRVFGGYGVDRLDRMMKDHTAALLNCIDTSLRSNCEVLEAVAGSMHSGDRIEREAFSRQIVDLETVIGFCIEGGQALAFDQLLAEAAGFVLGEGAPLIYSLLSGVAKHIHEEIYGKKEIRRIRGVANCVNIVGDHDSEWIRSILEDVRGANDGSWTLLPYLFATFMTSNTWNTTGFNVDTGA</sequence>
<comment type="similarity">
    <text evidence="1">Belongs to the HEM-1/HEM-2 family.</text>
</comment>
<dbReference type="AlphaFoldDB" id="A0A9Q1A7W7"/>
<dbReference type="GO" id="GO:0030866">
    <property type="term" value="P:cortical actin cytoskeleton organization"/>
    <property type="evidence" value="ECO:0007669"/>
    <property type="project" value="TreeGrafter"/>
</dbReference>
<accession>A0A9Q1A7W7</accession>
<reference evidence="2" key="1">
    <citation type="submission" date="2022-11" db="EMBL/GenBank/DDBJ databases">
        <authorList>
            <person name="Hyden B.L."/>
            <person name="Feng K."/>
            <person name="Yates T."/>
            <person name="Jawdy S."/>
            <person name="Smart L.B."/>
            <person name="Muchero W."/>
        </authorList>
    </citation>
    <scope>NUCLEOTIDE SEQUENCE</scope>
    <source>
        <tissue evidence="2">Shoot tip</tissue>
    </source>
</reference>
<dbReference type="Pfam" id="PF09735">
    <property type="entry name" value="Nckap1"/>
    <property type="match status" value="2"/>
</dbReference>
<protein>
    <submittedName>
        <fullName evidence="2">MEMBRANE-ASSOCIATED PROTEIN HEM</fullName>
    </submittedName>
</protein>
<reference evidence="2" key="2">
    <citation type="journal article" date="2023" name="Int. J. Mol. Sci.">
        <title>De Novo Assembly and Annotation of 11 Diverse Shrub Willow (Salix) Genomes Reveals Novel Gene Organization in Sex-Linked Regions.</title>
        <authorList>
            <person name="Hyden B."/>
            <person name="Feng K."/>
            <person name="Yates T.B."/>
            <person name="Jawdy S."/>
            <person name="Cereghino C."/>
            <person name="Smart L.B."/>
            <person name="Muchero W."/>
        </authorList>
    </citation>
    <scope>NUCLEOTIDE SEQUENCE</scope>
    <source>
        <tissue evidence="2">Shoot tip</tissue>
    </source>
</reference>
<dbReference type="GO" id="GO:0000902">
    <property type="term" value="P:cell morphogenesis"/>
    <property type="evidence" value="ECO:0007669"/>
    <property type="project" value="TreeGrafter"/>
</dbReference>